<evidence type="ECO:0000313" key="12">
    <source>
        <dbReference type="EMBL" id="KAF2670878.1"/>
    </source>
</evidence>
<dbReference type="EMBL" id="MU004233">
    <property type="protein sequence ID" value="KAF2670878.1"/>
    <property type="molecule type" value="Genomic_DNA"/>
</dbReference>
<evidence type="ECO:0000256" key="11">
    <source>
        <dbReference type="PIRSR" id="PIRSR611150-2"/>
    </source>
</evidence>
<reference evidence="12" key="1">
    <citation type="journal article" date="2020" name="Stud. Mycol.">
        <title>101 Dothideomycetes genomes: a test case for predicting lifestyles and emergence of pathogens.</title>
        <authorList>
            <person name="Haridas S."/>
            <person name="Albert R."/>
            <person name="Binder M."/>
            <person name="Bloem J."/>
            <person name="Labutti K."/>
            <person name="Salamov A."/>
            <person name="Andreopoulos B."/>
            <person name="Baker S."/>
            <person name="Barry K."/>
            <person name="Bills G."/>
            <person name="Bluhm B."/>
            <person name="Cannon C."/>
            <person name="Castanera R."/>
            <person name="Culley D."/>
            <person name="Daum C."/>
            <person name="Ezra D."/>
            <person name="Gonzalez J."/>
            <person name="Henrissat B."/>
            <person name="Kuo A."/>
            <person name="Liang C."/>
            <person name="Lipzen A."/>
            <person name="Lutzoni F."/>
            <person name="Magnuson J."/>
            <person name="Mondo S."/>
            <person name="Nolan M."/>
            <person name="Ohm R."/>
            <person name="Pangilinan J."/>
            <person name="Park H.-J."/>
            <person name="Ramirez L."/>
            <person name="Alfaro M."/>
            <person name="Sun H."/>
            <person name="Tritt A."/>
            <person name="Yoshinaga Y."/>
            <person name="Zwiers L.-H."/>
            <person name="Turgeon B."/>
            <person name="Goodwin S."/>
            <person name="Spatafora J."/>
            <person name="Crous P."/>
            <person name="Grigoriev I."/>
        </authorList>
    </citation>
    <scope>NUCLEOTIDE SEQUENCE</scope>
    <source>
        <strain evidence="12">CBS 115976</strain>
    </source>
</reference>
<comment type="similarity">
    <text evidence="2">Belongs to the cutinase family.</text>
</comment>
<keyword evidence="6" id="KW-0732">Signal</keyword>
<proteinExistence type="inferred from homology"/>
<comment type="catalytic activity">
    <reaction evidence="9">
        <text>cutin + H2O = cutin monomers.</text>
        <dbReference type="EC" id="3.1.1.74"/>
    </reaction>
</comment>
<dbReference type="OrthoDB" id="2975078at2759"/>
<keyword evidence="8 11" id="KW-1015">Disulfide bond</keyword>
<evidence type="ECO:0000256" key="6">
    <source>
        <dbReference type="ARBA" id="ARBA00022729"/>
    </source>
</evidence>
<dbReference type="SUPFAM" id="SSF53474">
    <property type="entry name" value="alpha/beta-Hydrolases"/>
    <property type="match status" value="1"/>
</dbReference>
<gene>
    <name evidence="12" type="ORF">BT63DRAFT_362625</name>
</gene>
<dbReference type="SMART" id="SM01110">
    <property type="entry name" value="Cutinase"/>
    <property type="match status" value="1"/>
</dbReference>
<evidence type="ECO:0000256" key="1">
    <source>
        <dbReference type="ARBA" id="ARBA00004613"/>
    </source>
</evidence>
<evidence type="ECO:0000256" key="7">
    <source>
        <dbReference type="ARBA" id="ARBA00022801"/>
    </source>
</evidence>
<feature type="disulfide bond" evidence="11">
    <location>
        <begin position="128"/>
        <end position="135"/>
    </location>
</feature>
<evidence type="ECO:0000256" key="4">
    <source>
        <dbReference type="ARBA" id="ARBA00022487"/>
    </source>
</evidence>
<evidence type="ECO:0000256" key="3">
    <source>
        <dbReference type="ARBA" id="ARBA00013095"/>
    </source>
</evidence>
<feature type="active site" description="Proton donor/acceptor" evidence="10">
    <location>
        <position position="145"/>
    </location>
</feature>
<dbReference type="Pfam" id="PF01083">
    <property type="entry name" value="Cutinase"/>
    <property type="match status" value="1"/>
</dbReference>
<sequence>CAKNILLFAKGTTEIGELGITVGPVLYASMPRDWTVVGIPYEASINGDFCLGLPGGMVGRDMLESAAAKCPSSKIFVSGYSQGAMVAHNAVAYATNDAKGHVTGVVTFGDPFQGAKIKGYSGPIVTYCNAGDGVCTGNFELAGSHLAY</sequence>
<name>A0A6A6UIH5_9PEZI</name>
<evidence type="ECO:0000256" key="8">
    <source>
        <dbReference type="ARBA" id="ARBA00023157"/>
    </source>
</evidence>
<dbReference type="InterPro" id="IPR029058">
    <property type="entry name" value="AB_hydrolase_fold"/>
</dbReference>
<dbReference type="Gene3D" id="3.40.50.1820">
    <property type="entry name" value="alpha/beta hydrolase"/>
    <property type="match status" value="1"/>
</dbReference>
<dbReference type="GO" id="GO:0005576">
    <property type="term" value="C:extracellular region"/>
    <property type="evidence" value="ECO:0007669"/>
    <property type="project" value="UniProtKB-SubCell"/>
</dbReference>
<evidence type="ECO:0000313" key="13">
    <source>
        <dbReference type="Proteomes" id="UP000799302"/>
    </source>
</evidence>
<dbReference type="InterPro" id="IPR000675">
    <property type="entry name" value="Cutinase/axe"/>
</dbReference>
<feature type="non-terminal residue" evidence="12">
    <location>
        <position position="148"/>
    </location>
</feature>
<dbReference type="PANTHER" id="PTHR48250">
    <property type="entry name" value="CUTINASE 2-RELATED"/>
    <property type="match status" value="1"/>
</dbReference>
<keyword evidence="4" id="KW-0719">Serine esterase</keyword>
<dbReference type="PANTHER" id="PTHR48250:SF3">
    <property type="entry name" value="CUTINASE 1-RELATED"/>
    <property type="match status" value="1"/>
</dbReference>
<dbReference type="EC" id="3.1.1.74" evidence="3"/>
<evidence type="ECO:0000256" key="10">
    <source>
        <dbReference type="PIRSR" id="PIRSR611150-1"/>
    </source>
</evidence>
<evidence type="ECO:0000256" key="5">
    <source>
        <dbReference type="ARBA" id="ARBA00022525"/>
    </source>
</evidence>
<feature type="disulfide bond" evidence="11">
    <location>
        <begin position="1"/>
        <end position="70"/>
    </location>
</feature>
<feature type="active site" description="Nucleophile" evidence="10">
    <location>
        <position position="81"/>
    </location>
</feature>
<keyword evidence="13" id="KW-1185">Reference proteome</keyword>
<evidence type="ECO:0000256" key="2">
    <source>
        <dbReference type="ARBA" id="ARBA00007534"/>
    </source>
</evidence>
<keyword evidence="5" id="KW-0964">Secreted</keyword>
<feature type="non-terminal residue" evidence="12">
    <location>
        <position position="1"/>
    </location>
</feature>
<dbReference type="InterPro" id="IPR011150">
    <property type="entry name" value="Cutinase_monf"/>
</dbReference>
<dbReference type="GO" id="GO:0050525">
    <property type="term" value="F:cutinase activity"/>
    <property type="evidence" value="ECO:0007669"/>
    <property type="project" value="UniProtKB-EC"/>
</dbReference>
<accession>A0A6A6UIH5</accession>
<dbReference type="GO" id="GO:0016052">
    <property type="term" value="P:carbohydrate catabolic process"/>
    <property type="evidence" value="ECO:0007669"/>
    <property type="project" value="TreeGrafter"/>
</dbReference>
<dbReference type="Proteomes" id="UP000799302">
    <property type="component" value="Unassembled WGS sequence"/>
</dbReference>
<keyword evidence="7 12" id="KW-0378">Hydrolase</keyword>
<dbReference type="AlphaFoldDB" id="A0A6A6UIH5"/>
<evidence type="ECO:0000256" key="9">
    <source>
        <dbReference type="ARBA" id="ARBA00034045"/>
    </source>
</evidence>
<feature type="active site" evidence="10">
    <location>
        <position position="132"/>
    </location>
</feature>
<organism evidence="12 13">
    <name type="scientific">Microthyrium microscopicum</name>
    <dbReference type="NCBI Taxonomy" id="703497"/>
    <lineage>
        <taxon>Eukaryota</taxon>
        <taxon>Fungi</taxon>
        <taxon>Dikarya</taxon>
        <taxon>Ascomycota</taxon>
        <taxon>Pezizomycotina</taxon>
        <taxon>Dothideomycetes</taxon>
        <taxon>Dothideomycetes incertae sedis</taxon>
        <taxon>Microthyriales</taxon>
        <taxon>Microthyriaceae</taxon>
        <taxon>Microthyrium</taxon>
    </lineage>
</organism>
<protein>
    <recommendedName>
        <fullName evidence="3">cutinase</fullName>
        <ecNumber evidence="3">3.1.1.74</ecNumber>
    </recommendedName>
</protein>
<comment type="subcellular location">
    <subcellularLocation>
        <location evidence="1">Secreted</location>
    </subcellularLocation>
</comment>